<dbReference type="Gene3D" id="3.30.720.120">
    <property type="match status" value="1"/>
</dbReference>
<comment type="caution">
    <text evidence="4">The sequence shown here is derived from an EMBL/GenBank/DDBJ whole genome shotgun (WGS) entry which is preliminary data.</text>
</comment>
<dbReference type="Proteomes" id="UP000285648">
    <property type="component" value="Unassembled WGS sequence"/>
</dbReference>
<dbReference type="PIRSF" id="PIRSF039020">
    <property type="entry name" value="EhpR"/>
    <property type="match status" value="1"/>
</dbReference>
<dbReference type="Pfam" id="PF00903">
    <property type="entry name" value="Glyoxalase"/>
    <property type="match status" value="1"/>
</dbReference>
<dbReference type="InterPro" id="IPR037523">
    <property type="entry name" value="VOC_core"/>
</dbReference>
<dbReference type="SUPFAM" id="SSF54593">
    <property type="entry name" value="Glyoxalase/Bleomycin resistance protein/Dihydroxybiphenyl dioxygenase"/>
    <property type="match status" value="1"/>
</dbReference>
<evidence type="ECO:0000256" key="1">
    <source>
        <dbReference type="PIRNR" id="PIRNR039020"/>
    </source>
</evidence>
<dbReference type="InterPro" id="IPR026275">
    <property type="entry name" value="Glyoxalase/dOase/EhpR"/>
</dbReference>
<evidence type="ECO:0000313" key="4">
    <source>
        <dbReference type="EMBL" id="RLM24477.1"/>
    </source>
</evidence>
<dbReference type="AlphaFoldDB" id="A0A421DP38"/>
<feature type="binding site" evidence="2">
    <location>
        <position position="50"/>
    </location>
    <ligand>
        <name>D-alanylgriseoluteate</name>
        <dbReference type="ChEBI" id="CHEBI:167053"/>
    </ligand>
</feature>
<dbReference type="OrthoDB" id="9806945at2"/>
<proteinExistence type="predicted"/>
<organism evidence="4 5">
    <name type="scientific">Brenneria alni</name>
    <dbReference type="NCBI Taxonomy" id="71656"/>
    <lineage>
        <taxon>Bacteria</taxon>
        <taxon>Pseudomonadati</taxon>
        <taxon>Pseudomonadota</taxon>
        <taxon>Gammaproteobacteria</taxon>
        <taxon>Enterobacterales</taxon>
        <taxon>Pectobacteriaceae</taxon>
        <taxon>Brenneria</taxon>
    </lineage>
</organism>
<dbReference type="GO" id="GO:0046677">
    <property type="term" value="P:response to antibiotic"/>
    <property type="evidence" value="ECO:0007669"/>
    <property type="project" value="UniProtKB-UniRule"/>
</dbReference>
<evidence type="ECO:0000313" key="5">
    <source>
        <dbReference type="Proteomes" id="UP000285648"/>
    </source>
</evidence>
<feature type="domain" description="VOC" evidence="3">
    <location>
        <begin position="3"/>
        <end position="120"/>
    </location>
</feature>
<dbReference type="InterPro" id="IPR004360">
    <property type="entry name" value="Glyas_Fos-R_dOase_dom"/>
</dbReference>
<protein>
    <recommendedName>
        <fullName evidence="1">Phenazine antibiotic resistance protein</fullName>
    </recommendedName>
</protein>
<accession>A0A421DP38</accession>
<keyword evidence="1" id="KW-0046">Antibiotic resistance</keyword>
<dbReference type="PROSITE" id="PS51819">
    <property type="entry name" value="VOC"/>
    <property type="match status" value="1"/>
</dbReference>
<evidence type="ECO:0000256" key="2">
    <source>
        <dbReference type="PIRSR" id="PIRSR039020-50"/>
    </source>
</evidence>
<evidence type="ECO:0000259" key="3">
    <source>
        <dbReference type="PROSITE" id="PS51819"/>
    </source>
</evidence>
<reference evidence="4 5" key="1">
    <citation type="submission" date="2016-09" db="EMBL/GenBank/DDBJ databases">
        <authorList>
            <person name="Doonan J."/>
            <person name="Pachebat J.A."/>
            <person name="Golyshin P.N."/>
            <person name="Denman S."/>
            <person name="Mcdonald J.E."/>
        </authorList>
    </citation>
    <scope>NUCLEOTIDE SEQUENCE [LARGE SCALE GENOMIC DNA]</scope>
    <source>
        <strain evidence="4 5">NCPPB 3934</strain>
    </source>
</reference>
<dbReference type="EMBL" id="MJLZ01000016">
    <property type="protein sequence ID" value="RLM24477.1"/>
    <property type="molecule type" value="Genomic_DNA"/>
</dbReference>
<comment type="subunit">
    <text evidence="1">Homodimer.</text>
</comment>
<sequence>MTDPNYVLLYVDNPVNSANFYARLLNKQPVETSSTFALFALDSGIMLGLWSKHTVEPAAIASGGASELAISVASNEEVDVLYMDWCQRKLNIIQTPVDLDFGYTFVAADPDGHRLRIFALSE</sequence>
<name>A0A421DP38_9GAMM</name>
<dbReference type="InterPro" id="IPR029068">
    <property type="entry name" value="Glyas_Bleomycin-R_OHBP_Dase"/>
</dbReference>
<comment type="function">
    <text evidence="1">Required for resistance to the phenazine antibiotic.</text>
</comment>
<dbReference type="Gene3D" id="3.30.720.110">
    <property type="match status" value="1"/>
</dbReference>
<gene>
    <name evidence="4" type="ORF">BIY29_08725</name>
</gene>
<dbReference type="GO" id="GO:0042803">
    <property type="term" value="F:protein homodimerization activity"/>
    <property type="evidence" value="ECO:0007669"/>
    <property type="project" value="UniProtKB-UniRule"/>
</dbReference>
<dbReference type="RefSeq" id="WP_121574809.1">
    <property type="nucleotide sequence ID" value="NZ_MJLZ01000016.1"/>
</dbReference>
<keyword evidence="5" id="KW-1185">Reference proteome</keyword>
<feature type="binding site" evidence="2">
    <location>
        <begin position="35"/>
        <end position="36"/>
    </location>
    <ligand>
        <name>D-alanylgriseoluteate</name>
        <dbReference type="ChEBI" id="CHEBI:167053"/>
    </ligand>
</feature>